<dbReference type="GO" id="GO:0016787">
    <property type="term" value="F:hydrolase activity"/>
    <property type="evidence" value="ECO:0007669"/>
    <property type="project" value="UniProtKB-KW"/>
</dbReference>
<dbReference type="GO" id="GO:0046872">
    <property type="term" value="F:metal ion binding"/>
    <property type="evidence" value="ECO:0007669"/>
    <property type="project" value="UniProtKB-KW"/>
</dbReference>
<dbReference type="EMBL" id="SLWU01000001">
    <property type="protein sequence ID" value="TCO68663.1"/>
    <property type="molecule type" value="Genomic_DNA"/>
</dbReference>
<dbReference type="Proteomes" id="UP000294886">
    <property type="component" value="Unassembled WGS sequence"/>
</dbReference>
<name>A0A4R2K5Y1_9THEO</name>
<reference evidence="2 3" key="1">
    <citation type="submission" date="2019-03" db="EMBL/GenBank/DDBJ databases">
        <title>Genomic Encyclopedia of Type Strains, Phase IV (KMG-IV): sequencing the most valuable type-strain genomes for metagenomic binning, comparative biology and taxonomic classification.</title>
        <authorList>
            <person name="Goeker M."/>
        </authorList>
    </citation>
    <scope>NUCLEOTIDE SEQUENCE [LARGE SCALE GENOMIC DNA]</scope>
    <source>
        <strain evidence="2 3">DSM 13054</strain>
    </source>
</reference>
<feature type="binding site" evidence="1">
    <location>
        <position position="196"/>
    </location>
    <ligand>
        <name>Mg(2+)</name>
        <dbReference type="ChEBI" id="CHEBI:18420"/>
        <label>1</label>
    </ligand>
</feature>
<dbReference type="InterPro" id="IPR005502">
    <property type="entry name" value="Ribosyl_crysJ1"/>
</dbReference>
<feature type="binding site" evidence="1">
    <location>
        <position position="402"/>
    </location>
    <ligand>
        <name>Mg(2+)</name>
        <dbReference type="ChEBI" id="CHEBI:18420"/>
        <label>1</label>
    </ligand>
</feature>
<dbReference type="Gene3D" id="1.10.4080.10">
    <property type="entry name" value="ADP-ribosylation/Crystallin J1"/>
    <property type="match status" value="1"/>
</dbReference>
<sequence>MKKAWEYAKEILENNKPKILTKEEQTWNMIEMLELHEDERTKMLWKSYVPGSGAEESLIVGAIQSVENKGMDVKEAEELLPMGFDAFKRGDMKELNKITSKIFNKLYTAPRNPYSEYWKFKQYTSWEEYRKSVTFTHTDLYNVFSRDYENKVAGGWIAQICGGALGTALEGYTTKRLKEVFGEIRGYVRTPNTFNDDITYELAFLKAFEGRGYNITSEDIALEWVALIPFGWSAEDVALRNLKQGIFPPNSGNFNNPYSEWIGAQMRGAICGMVVPGNPEEAARLAWIDAVISHENNGVLGEVFNAVMVSLAFVEEDVRKIVEQAVSLIPRDSEYYSVVKYALDTCKNSKNWEEAWGLCEKKFEQYNWVHAYPNAAAEVVALWFGEKDFDETMYIIAMAGQDVDCNAAQIATILGIIGGTRAVGDKWTKPIGDNLETYMRGMKKIKISDLIEWTVTAVRRANSSKN</sequence>
<dbReference type="Pfam" id="PF03747">
    <property type="entry name" value="ADP_ribosyl_GH"/>
    <property type="match status" value="1"/>
</dbReference>
<feature type="binding site" evidence="1">
    <location>
        <position position="404"/>
    </location>
    <ligand>
        <name>Mg(2+)</name>
        <dbReference type="ChEBI" id="CHEBI:18420"/>
        <label>1</label>
    </ligand>
</feature>
<protein>
    <submittedName>
        <fullName evidence="2">ADP-ribosylglycohydrolase</fullName>
    </submittedName>
</protein>
<dbReference type="InterPro" id="IPR036705">
    <property type="entry name" value="Ribosyl_crysJ1_sf"/>
</dbReference>
<dbReference type="RefSeq" id="WP_132038862.1">
    <property type="nucleotide sequence ID" value="NZ_SLWU01000001.1"/>
</dbReference>
<evidence type="ECO:0000256" key="1">
    <source>
        <dbReference type="PIRSR" id="PIRSR605502-1"/>
    </source>
</evidence>
<gene>
    <name evidence="2" type="ORF">EV203_101133</name>
</gene>
<dbReference type="AlphaFoldDB" id="A0A4R2K5Y1"/>
<keyword evidence="1" id="KW-0460">Magnesium</keyword>
<evidence type="ECO:0000313" key="2">
    <source>
        <dbReference type="EMBL" id="TCO68663.1"/>
    </source>
</evidence>
<accession>A0A4R2K5Y1</accession>
<proteinExistence type="predicted"/>
<keyword evidence="2" id="KW-0378">Hydrolase</keyword>
<comment type="cofactor">
    <cofactor evidence="1">
        <name>Mg(2+)</name>
        <dbReference type="ChEBI" id="CHEBI:18420"/>
    </cofactor>
    <text evidence="1">Binds 2 magnesium ions per subunit.</text>
</comment>
<dbReference type="SUPFAM" id="SSF101478">
    <property type="entry name" value="ADP-ribosylglycohydrolase"/>
    <property type="match status" value="1"/>
</dbReference>
<evidence type="ECO:0000313" key="3">
    <source>
        <dbReference type="Proteomes" id="UP000294886"/>
    </source>
</evidence>
<feature type="binding site" evidence="1">
    <location>
        <position position="197"/>
    </location>
    <ligand>
        <name>Mg(2+)</name>
        <dbReference type="ChEBI" id="CHEBI:18420"/>
        <label>1</label>
    </ligand>
</feature>
<organism evidence="2 3">
    <name type="scientific">Caldanaerobacter subterraneus</name>
    <dbReference type="NCBI Taxonomy" id="911092"/>
    <lineage>
        <taxon>Bacteria</taxon>
        <taxon>Bacillati</taxon>
        <taxon>Bacillota</taxon>
        <taxon>Clostridia</taxon>
        <taxon>Thermoanaerobacterales</taxon>
        <taxon>Thermoanaerobacteraceae</taxon>
        <taxon>Caldanaerobacter</taxon>
    </lineage>
</organism>
<keyword evidence="1" id="KW-0479">Metal-binding</keyword>
<comment type="caution">
    <text evidence="2">The sequence shown here is derived from an EMBL/GenBank/DDBJ whole genome shotgun (WGS) entry which is preliminary data.</text>
</comment>